<dbReference type="Gene3D" id="3.40.1280.10">
    <property type="match status" value="1"/>
</dbReference>
<dbReference type="PANTHER" id="PTHR43191">
    <property type="entry name" value="RRNA METHYLTRANSFERASE 3"/>
    <property type="match status" value="1"/>
</dbReference>
<evidence type="ECO:0000259" key="3">
    <source>
        <dbReference type="Pfam" id="PF00588"/>
    </source>
</evidence>
<protein>
    <recommendedName>
        <fullName evidence="3">tRNA/rRNA methyltransferase SpoU type domain-containing protein</fullName>
    </recommendedName>
</protein>
<dbReference type="SUPFAM" id="SSF75217">
    <property type="entry name" value="alpha/beta knot"/>
    <property type="match status" value="1"/>
</dbReference>
<dbReference type="OMA" id="KENAGHY"/>
<keyword evidence="5" id="KW-1185">Reference proteome</keyword>
<evidence type="ECO:0000256" key="2">
    <source>
        <dbReference type="ARBA" id="ARBA00022679"/>
    </source>
</evidence>
<dbReference type="AlphaFoldDB" id="A0A8W8JZ05"/>
<dbReference type="Proteomes" id="UP000005408">
    <property type="component" value="Unassembled WGS sequence"/>
</dbReference>
<dbReference type="GO" id="GO:0003723">
    <property type="term" value="F:RNA binding"/>
    <property type="evidence" value="ECO:0007669"/>
    <property type="project" value="InterPro"/>
</dbReference>
<organism evidence="4 5">
    <name type="scientific">Magallana gigas</name>
    <name type="common">Pacific oyster</name>
    <name type="synonym">Crassostrea gigas</name>
    <dbReference type="NCBI Taxonomy" id="29159"/>
    <lineage>
        <taxon>Eukaryota</taxon>
        <taxon>Metazoa</taxon>
        <taxon>Spiralia</taxon>
        <taxon>Lophotrochozoa</taxon>
        <taxon>Mollusca</taxon>
        <taxon>Bivalvia</taxon>
        <taxon>Autobranchia</taxon>
        <taxon>Pteriomorphia</taxon>
        <taxon>Ostreida</taxon>
        <taxon>Ostreoidea</taxon>
        <taxon>Ostreidae</taxon>
        <taxon>Magallana</taxon>
    </lineage>
</organism>
<dbReference type="GO" id="GO:0006396">
    <property type="term" value="P:RNA processing"/>
    <property type="evidence" value="ECO:0007669"/>
    <property type="project" value="InterPro"/>
</dbReference>
<feature type="domain" description="tRNA/rRNA methyltransferase SpoU type" evidence="3">
    <location>
        <begin position="186"/>
        <end position="263"/>
    </location>
</feature>
<evidence type="ECO:0000313" key="5">
    <source>
        <dbReference type="Proteomes" id="UP000005408"/>
    </source>
</evidence>
<proteinExistence type="predicted"/>
<reference evidence="4" key="1">
    <citation type="submission" date="2022-08" db="UniProtKB">
        <authorList>
            <consortium name="EnsemblMetazoa"/>
        </authorList>
    </citation>
    <scope>IDENTIFICATION</scope>
    <source>
        <strain evidence="4">05x7-T-G4-1.051#20</strain>
    </source>
</reference>
<dbReference type="GO" id="GO:0032259">
    <property type="term" value="P:methylation"/>
    <property type="evidence" value="ECO:0007669"/>
    <property type="project" value="UniProtKB-KW"/>
</dbReference>
<dbReference type="InterPro" id="IPR029026">
    <property type="entry name" value="tRNA_m1G_MTases_N"/>
</dbReference>
<dbReference type="EnsemblMetazoa" id="G21697.3">
    <property type="protein sequence ID" value="G21697.3:cds"/>
    <property type="gene ID" value="G21697"/>
</dbReference>
<sequence length="393" mass="43834">MAASMRHNFIKPIIPMYAHNMHFRNKSSNANSTNEMKNPKENAGHYFHPRKNQKYKKVQGSSIGKSNLLQSYPGVRQLDEITGDHVNELVDSKSAAGIEKTQTIFLEGEKIIRQAVKAGIHFKSVYTTEVKLLEKLELGEAQQYITKVKALKSWVSQKAVESDGIICAVAQKPDPSVSETENRLPVTVVMDRITDPWTAGVLLRTAHGVGCRRFVTTKGCCNMWDSEVLTASDGSHFYMPIQTNLSWNVLKQNGEAEEYTCTRRKVIFTSARPMTFQAILKAEEKFLTDNLEDEDTDALDNDSSPTSLSKSAEKSGFQLTNFNEVDLSNADDFTLIISDDTLKVSNQKIKFLYENDAVLASVPMTSGLTKLNPTVPGTLMLYHLLGQLTSNKV</sequence>
<name>A0A8W8JZ05_MAGGI</name>
<dbReference type="InterPro" id="IPR001537">
    <property type="entry name" value="SpoU_MeTrfase"/>
</dbReference>
<dbReference type="EnsemblMetazoa" id="G21697.1">
    <property type="protein sequence ID" value="G21697.1:cds"/>
    <property type="gene ID" value="G21697"/>
</dbReference>
<dbReference type="Pfam" id="PF00588">
    <property type="entry name" value="SpoU_methylase"/>
    <property type="match status" value="1"/>
</dbReference>
<dbReference type="InterPro" id="IPR029064">
    <property type="entry name" value="Ribosomal_eL30-like_sf"/>
</dbReference>
<dbReference type="OrthoDB" id="270651at2759"/>
<keyword evidence="2" id="KW-0808">Transferase</keyword>
<dbReference type="InterPro" id="IPR029028">
    <property type="entry name" value="Alpha/beta_knot_MTases"/>
</dbReference>
<dbReference type="InterPro" id="IPR051259">
    <property type="entry name" value="rRNA_Methyltransferase"/>
</dbReference>
<keyword evidence="1" id="KW-0489">Methyltransferase</keyword>
<evidence type="ECO:0000256" key="1">
    <source>
        <dbReference type="ARBA" id="ARBA00022603"/>
    </source>
</evidence>
<dbReference type="PANTHER" id="PTHR43191:SF2">
    <property type="entry name" value="RRNA METHYLTRANSFERASE 3, MITOCHONDRIAL"/>
    <property type="match status" value="1"/>
</dbReference>
<evidence type="ECO:0000313" key="4">
    <source>
        <dbReference type="EnsemblMetazoa" id="G21697.1:cds"/>
    </source>
</evidence>
<dbReference type="EnsemblMetazoa" id="G21697.2">
    <property type="protein sequence ID" value="G21697.2:cds"/>
    <property type="gene ID" value="G21697"/>
</dbReference>
<dbReference type="Gene3D" id="3.30.1330.30">
    <property type="match status" value="1"/>
</dbReference>
<dbReference type="GO" id="GO:0008173">
    <property type="term" value="F:RNA methyltransferase activity"/>
    <property type="evidence" value="ECO:0007669"/>
    <property type="project" value="InterPro"/>
</dbReference>
<accession>A0A8W8JZ05</accession>